<evidence type="ECO:0000313" key="3">
    <source>
        <dbReference type="Proteomes" id="UP001190700"/>
    </source>
</evidence>
<proteinExistence type="predicted"/>
<evidence type="ECO:0000256" key="1">
    <source>
        <dbReference type="SAM" id="MobiDB-lite"/>
    </source>
</evidence>
<feature type="region of interest" description="Disordered" evidence="1">
    <location>
        <begin position="67"/>
        <end position="105"/>
    </location>
</feature>
<comment type="caution">
    <text evidence="2">The sequence shown here is derived from an EMBL/GenBank/DDBJ whole genome shotgun (WGS) entry which is preliminary data.</text>
</comment>
<organism evidence="2 3">
    <name type="scientific">Cymbomonas tetramitiformis</name>
    <dbReference type="NCBI Taxonomy" id="36881"/>
    <lineage>
        <taxon>Eukaryota</taxon>
        <taxon>Viridiplantae</taxon>
        <taxon>Chlorophyta</taxon>
        <taxon>Pyramimonadophyceae</taxon>
        <taxon>Pyramimonadales</taxon>
        <taxon>Pyramimonadaceae</taxon>
        <taxon>Cymbomonas</taxon>
    </lineage>
</organism>
<accession>A0AAE0BMC7</accession>
<evidence type="ECO:0000313" key="2">
    <source>
        <dbReference type="EMBL" id="KAK3238475.1"/>
    </source>
</evidence>
<protein>
    <submittedName>
        <fullName evidence="2">Uncharacterized protein</fullName>
    </submittedName>
</protein>
<gene>
    <name evidence="2" type="ORF">CYMTET_51517</name>
</gene>
<name>A0AAE0BMC7_9CHLO</name>
<keyword evidence="3" id="KW-1185">Reference proteome</keyword>
<feature type="region of interest" description="Disordered" evidence="1">
    <location>
        <begin position="1"/>
        <end position="23"/>
    </location>
</feature>
<dbReference type="Proteomes" id="UP001190700">
    <property type="component" value="Unassembled WGS sequence"/>
</dbReference>
<feature type="compositionally biased region" description="Low complexity" evidence="1">
    <location>
        <begin position="11"/>
        <end position="22"/>
    </location>
</feature>
<reference evidence="2 3" key="1">
    <citation type="journal article" date="2015" name="Genome Biol. Evol.">
        <title>Comparative Genomics of a Bacterivorous Green Alga Reveals Evolutionary Causalities and Consequences of Phago-Mixotrophic Mode of Nutrition.</title>
        <authorList>
            <person name="Burns J.A."/>
            <person name="Paasch A."/>
            <person name="Narechania A."/>
            <person name="Kim E."/>
        </authorList>
    </citation>
    <scope>NUCLEOTIDE SEQUENCE [LARGE SCALE GENOMIC DNA]</scope>
    <source>
        <strain evidence="2 3">PLY_AMNH</strain>
    </source>
</reference>
<dbReference type="EMBL" id="LGRX02034203">
    <property type="protein sequence ID" value="KAK3238475.1"/>
    <property type="molecule type" value="Genomic_DNA"/>
</dbReference>
<sequence length="105" mass="11318">MMQVGARRSDSAPWAAAAPSASVRNDSAPWAAARLRRQRCEADSAPWAARGLERQLLQKRLQRPWATRGFGLGGEGDSRRGCPISARRGKGSSAGVGSREFRALL</sequence>
<dbReference type="AlphaFoldDB" id="A0AAE0BMC7"/>